<evidence type="ECO:0000313" key="1">
    <source>
        <dbReference type="EMBL" id="MBC5732568.1"/>
    </source>
</evidence>
<keyword evidence="2" id="KW-1185">Reference proteome</keyword>
<evidence type="ECO:0000313" key="2">
    <source>
        <dbReference type="Proteomes" id="UP000661435"/>
    </source>
</evidence>
<dbReference type="RefSeq" id="WP_186906466.1">
    <property type="nucleotide sequence ID" value="NZ_JACOPP010000002.1"/>
</dbReference>
<dbReference type="Proteomes" id="UP000661435">
    <property type="component" value="Unassembled WGS sequence"/>
</dbReference>
<reference evidence="1" key="1">
    <citation type="submission" date="2020-08" db="EMBL/GenBank/DDBJ databases">
        <title>Genome public.</title>
        <authorList>
            <person name="Liu C."/>
            <person name="Sun Q."/>
        </authorList>
    </citation>
    <scope>NUCLEOTIDE SEQUENCE</scope>
    <source>
        <strain evidence="1">NSJ-51</strain>
    </source>
</reference>
<protein>
    <submittedName>
        <fullName evidence="1">Uncharacterized protein</fullName>
    </submittedName>
</protein>
<proteinExistence type="predicted"/>
<comment type="caution">
    <text evidence="1">The sequence shown here is derived from an EMBL/GenBank/DDBJ whole genome shotgun (WGS) entry which is preliminary data.</text>
</comment>
<name>A0A8J6J2D2_9FIRM</name>
<sequence>MTLAEYLDAMGILACNRNPYLPSLDDFGFTWGEMTALIDRKALFLSKFFRHRTVYLAPRVYFLLRQCRPRRPMPPDAASLYRILENSPPLETGEWKQLSLLDHTRYQKAFQFLLEQRYATALANGSVLNPNWSTLKYGTAEAWEACSVSPPPSRDPEEELRAILGRTLPEGEVARLLRGA</sequence>
<gene>
    <name evidence="1" type="ORF">H8S57_02350</name>
</gene>
<dbReference type="AlphaFoldDB" id="A0A8J6J2D2"/>
<dbReference type="EMBL" id="JACOPP010000002">
    <property type="protein sequence ID" value="MBC5732568.1"/>
    <property type="molecule type" value="Genomic_DNA"/>
</dbReference>
<accession>A0A8J6J2D2</accession>
<organism evidence="1 2">
    <name type="scientific">Lawsonibacter hominis</name>
    <dbReference type="NCBI Taxonomy" id="2763053"/>
    <lineage>
        <taxon>Bacteria</taxon>
        <taxon>Bacillati</taxon>
        <taxon>Bacillota</taxon>
        <taxon>Clostridia</taxon>
        <taxon>Eubacteriales</taxon>
        <taxon>Oscillospiraceae</taxon>
        <taxon>Lawsonibacter</taxon>
    </lineage>
</organism>